<dbReference type="Gene3D" id="2.40.40.10">
    <property type="entry name" value="RlpA-like domain"/>
    <property type="match status" value="1"/>
</dbReference>
<keyword evidence="4 6" id="KW-0732">Signal</keyword>
<evidence type="ECO:0000256" key="2">
    <source>
        <dbReference type="ARBA" id="ARBA00005592"/>
    </source>
</evidence>
<evidence type="ECO:0000313" key="7">
    <source>
        <dbReference type="Proteomes" id="UP000827889"/>
    </source>
</evidence>
<feature type="chain" id="PRO_5046332839" evidence="6">
    <location>
        <begin position="30"/>
        <end position="178"/>
    </location>
</feature>
<feature type="signal peptide" evidence="6">
    <location>
        <begin position="1"/>
        <end position="29"/>
    </location>
</feature>
<dbReference type="SUPFAM" id="SSF50685">
    <property type="entry name" value="Barwin-like endoglucanases"/>
    <property type="match status" value="1"/>
</dbReference>
<dbReference type="GeneID" id="115748587"/>
<keyword evidence="7" id="KW-1185">Reference proteome</keyword>
<feature type="region of interest" description="Disordered" evidence="5">
    <location>
        <begin position="31"/>
        <end position="50"/>
    </location>
</feature>
<evidence type="ECO:0000256" key="4">
    <source>
        <dbReference type="ARBA" id="ARBA00022729"/>
    </source>
</evidence>
<dbReference type="PANTHER" id="PTHR33191:SF74">
    <property type="entry name" value="RIPENING RELATED PROTEIN FAMILY"/>
    <property type="match status" value="1"/>
</dbReference>
<dbReference type="Proteomes" id="UP000827889">
    <property type="component" value="Chromosome 9"/>
</dbReference>
<evidence type="ECO:0000256" key="5">
    <source>
        <dbReference type="SAM" id="MobiDB-lite"/>
    </source>
</evidence>
<name>A0ABM3HYE9_9MYRT</name>
<dbReference type="RefSeq" id="XP_048141622.1">
    <property type="nucleotide sequence ID" value="XM_048285665.1"/>
</dbReference>
<protein>
    <submittedName>
        <fullName evidence="8">Kiwellin-1-like</fullName>
    </submittedName>
</protein>
<sequence>MKKQVSSRSVVLVLILILCLASAYPSVEAQSCKPSGRIRGRKPPPGQCNTEDDSDCCREGRVYTTYRCSPPTSRQTKATLTLNSFEKGGDGGAPSEYDNKLHSDDTLVVALSTGWFNHRSRCLKHITIYGNGRSVKAMVVDECDSTEGCDAGHDYQPRRCLGSRLGGSRSAAKRLGRT</sequence>
<evidence type="ECO:0000256" key="1">
    <source>
        <dbReference type="ARBA" id="ARBA00004613"/>
    </source>
</evidence>
<dbReference type="InterPro" id="IPR039271">
    <property type="entry name" value="Kiwellin-like"/>
</dbReference>
<organism evidence="7 8">
    <name type="scientific">Rhodamnia argentea</name>
    <dbReference type="NCBI Taxonomy" id="178133"/>
    <lineage>
        <taxon>Eukaryota</taxon>
        <taxon>Viridiplantae</taxon>
        <taxon>Streptophyta</taxon>
        <taxon>Embryophyta</taxon>
        <taxon>Tracheophyta</taxon>
        <taxon>Spermatophyta</taxon>
        <taxon>Magnoliopsida</taxon>
        <taxon>eudicotyledons</taxon>
        <taxon>Gunneridae</taxon>
        <taxon>Pentapetalae</taxon>
        <taxon>rosids</taxon>
        <taxon>malvids</taxon>
        <taxon>Myrtales</taxon>
        <taxon>Myrtaceae</taxon>
        <taxon>Myrtoideae</taxon>
        <taxon>Myrteae</taxon>
        <taxon>Australasian group</taxon>
        <taxon>Rhodamnia</taxon>
    </lineage>
</organism>
<gene>
    <name evidence="8" type="primary">LOC115748587</name>
</gene>
<dbReference type="CDD" id="cd22270">
    <property type="entry name" value="DPBB_kiwellin-like"/>
    <property type="match status" value="1"/>
</dbReference>
<evidence type="ECO:0000313" key="8">
    <source>
        <dbReference type="RefSeq" id="XP_048141622.1"/>
    </source>
</evidence>
<accession>A0ABM3HYE9</accession>
<comment type="similarity">
    <text evidence="2">Belongs to the kiwellin family.</text>
</comment>
<dbReference type="InterPro" id="IPR036908">
    <property type="entry name" value="RlpA-like_sf"/>
</dbReference>
<proteinExistence type="inferred from homology"/>
<reference evidence="8" key="1">
    <citation type="submission" date="2025-08" db="UniProtKB">
        <authorList>
            <consortium name="RefSeq"/>
        </authorList>
    </citation>
    <scope>IDENTIFICATION</scope>
    <source>
        <tissue evidence="8">Leaf</tissue>
    </source>
</reference>
<dbReference type="Pfam" id="PF24300">
    <property type="entry name" value="KWL1"/>
    <property type="match status" value="1"/>
</dbReference>
<evidence type="ECO:0000256" key="6">
    <source>
        <dbReference type="SAM" id="SignalP"/>
    </source>
</evidence>
<comment type="subcellular location">
    <subcellularLocation>
        <location evidence="1">Secreted</location>
    </subcellularLocation>
</comment>
<evidence type="ECO:0000256" key="3">
    <source>
        <dbReference type="ARBA" id="ARBA00022525"/>
    </source>
</evidence>
<dbReference type="PANTHER" id="PTHR33191">
    <property type="entry name" value="RIPENING-RELATED PROTEIN 2-RELATED"/>
    <property type="match status" value="1"/>
</dbReference>
<keyword evidence="3" id="KW-0964">Secreted</keyword>